<proteinExistence type="predicted"/>
<protein>
    <submittedName>
        <fullName evidence="1">Uncharacterized protein</fullName>
    </submittedName>
</protein>
<comment type="caution">
    <text evidence="1">The sequence shown here is derived from an EMBL/GenBank/DDBJ whole genome shotgun (WGS) entry which is preliminary data.</text>
</comment>
<sequence length="101" mass="11620">MGVLRVWMARDDLVSDQMEIDDYDSQLFRPEKRLTRVVREGDKSDIASAWNMKLIVQMVWLMTVQSLPMVLHPHGAILLPYGQDSEIFSLPPQLSSRASDF</sequence>
<gene>
    <name evidence="1" type="ORF">F2Q68_00042445</name>
</gene>
<evidence type="ECO:0000313" key="1">
    <source>
        <dbReference type="EMBL" id="KAF2618173.1"/>
    </source>
</evidence>
<dbReference type="AlphaFoldDB" id="A0A8S9MM98"/>
<evidence type="ECO:0000313" key="2">
    <source>
        <dbReference type="Proteomes" id="UP000712281"/>
    </source>
</evidence>
<accession>A0A8S9MM98</accession>
<name>A0A8S9MM98_BRACR</name>
<dbReference type="EMBL" id="QGKW02000007">
    <property type="protein sequence ID" value="KAF2618173.1"/>
    <property type="molecule type" value="Genomic_DNA"/>
</dbReference>
<dbReference type="Proteomes" id="UP000712281">
    <property type="component" value="Unassembled WGS sequence"/>
</dbReference>
<organism evidence="1 2">
    <name type="scientific">Brassica cretica</name>
    <name type="common">Mustard</name>
    <dbReference type="NCBI Taxonomy" id="69181"/>
    <lineage>
        <taxon>Eukaryota</taxon>
        <taxon>Viridiplantae</taxon>
        <taxon>Streptophyta</taxon>
        <taxon>Embryophyta</taxon>
        <taxon>Tracheophyta</taxon>
        <taxon>Spermatophyta</taxon>
        <taxon>Magnoliopsida</taxon>
        <taxon>eudicotyledons</taxon>
        <taxon>Gunneridae</taxon>
        <taxon>Pentapetalae</taxon>
        <taxon>rosids</taxon>
        <taxon>malvids</taxon>
        <taxon>Brassicales</taxon>
        <taxon>Brassicaceae</taxon>
        <taxon>Brassiceae</taxon>
        <taxon>Brassica</taxon>
    </lineage>
</organism>
<reference evidence="1" key="1">
    <citation type="submission" date="2019-12" db="EMBL/GenBank/DDBJ databases">
        <title>Genome sequencing and annotation of Brassica cretica.</title>
        <authorList>
            <person name="Studholme D.J."/>
            <person name="Sarris P.F."/>
        </authorList>
    </citation>
    <scope>NUCLEOTIDE SEQUENCE</scope>
    <source>
        <strain evidence="1">PFS-001/15</strain>
        <tissue evidence="1">Leaf</tissue>
    </source>
</reference>